<comment type="caution">
    <text evidence="3">The sequence shown here is derived from an EMBL/GenBank/DDBJ whole genome shotgun (WGS) entry which is preliminary data.</text>
</comment>
<gene>
    <name evidence="3" type="ORF">CEY11_06595</name>
</gene>
<reference evidence="4" key="1">
    <citation type="submission" date="2017-06" db="EMBL/GenBank/DDBJ databases">
        <title>Herbaspirillum phytohormonus sp. nov., isolated from the root nodule of Robinia pseudoacacia in lead-zinc mine.</title>
        <authorList>
            <person name="Fan M."/>
            <person name="Lin Y."/>
        </authorList>
    </citation>
    <scope>NUCLEOTIDE SEQUENCE [LARGE SCALE GENOMIC DNA]</scope>
    <source>
        <strain evidence="4">SC-089</strain>
    </source>
</reference>
<dbReference type="InterPro" id="IPR029045">
    <property type="entry name" value="ClpP/crotonase-like_dom_sf"/>
</dbReference>
<dbReference type="PANTHER" id="PTHR11941:SF54">
    <property type="entry name" value="ENOYL-COA HYDRATASE, MITOCHONDRIAL"/>
    <property type="match status" value="1"/>
</dbReference>
<evidence type="ECO:0000256" key="2">
    <source>
        <dbReference type="ARBA" id="ARBA00023239"/>
    </source>
</evidence>
<dbReference type="InterPro" id="IPR014748">
    <property type="entry name" value="Enoyl-CoA_hydra_C"/>
</dbReference>
<dbReference type="Pfam" id="PF00378">
    <property type="entry name" value="ECH_1"/>
    <property type="match status" value="1"/>
</dbReference>
<dbReference type="AlphaFoldDB" id="A0A225MU23"/>
<dbReference type="RefSeq" id="WP_088602543.1">
    <property type="nucleotide sequence ID" value="NZ_NJIH01000003.1"/>
</dbReference>
<proteinExistence type="inferred from homology"/>
<comment type="similarity">
    <text evidence="1">Belongs to the enoyl-CoA hydratase/isomerase family.</text>
</comment>
<sequence>MLDENDVVIYESRDGVATITINRPKQMNSIDTAVEDRLAHAWRRFNASKEDRVAVLTGAGERAFSAGRDRNMTEPPDYRRFTPGAVIPVDKPIIAAVSGWVIGGAITLVQTADLCVAAEGTRFMFPESKVGFGGGMIASIAGRIPHKIAMELMLLGEEISVERAYDVGFVNRIVPVGQHLSVAQEMARRMTKNSPIVMRMFKRFVSDVLPRSAVEQSAIPMRELDVMSNSEDFQEGVAALREKRQPNFQDK</sequence>
<evidence type="ECO:0000256" key="1">
    <source>
        <dbReference type="ARBA" id="ARBA00005254"/>
    </source>
</evidence>
<dbReference type="SUPFAM" id="SSF52096">
    <property type="entry name" value="ClpP/crotonase"/>
    <property type="match status" value="1"/>
</dbReference>
<evidence type="ECO:0000313" key="3">
    <source>
        <dbReference type="EMBL" id="OWT63963.1"/>
    </source>
</evidence>
<dbReference type="Proteomes" id="UP000214603">
    <property type="component" value="Unassembled WGS sequence"/>
</dbReference>
<dbReference type="GO" id="GO:0006635">
    <property type="term" value="P:fatty acid beta-oxidation"/>
    <property type="evidence" value="ECO:0007669"/>
    <property type="project" value="TreeGrafter"/>
</dbReference>
<dbReference type="CDD" id="cd06558">
    <property type="entry name" value="crotonase-like"/>
    <property type="match status" value="1"/>
</dbReference>
<name>A0A225MU23_9BURK</name>
<accession>A0A225MU23</accession>
<evidence type="ECO:0000313" key="4">
    <source>
        <dbReference type="Proteomes" id="UP000214603"/>
    </source>
</evidence>
<protein>
    <submittedName>
        <fullName evidence="3">Enoyl-CoA hydratase</fullName>
    </submittedName>
</protein>
<organism evidence="3 4">
    <name type="scientific">Candidimonas nitroreducens</name>
    <dbReference type="NCBI Taxonomy" id="683354"/>
    <lineage>
        <taxon>Bacteria</taxon>
        <taxon>Pseudomonadati</taxon>
        <taxon>Pseudomonadota</taxon>
        <taxon>Betaproteobacteria</taxon>
        <taxon>Burkholderiales</taxon>
        <taxon>Alcaligenaceae</taxon>
        <taxon>Candidimonas</taxon>
    </lineage>
</organism>
<keyword evidence="2" id="KW-0456">Lyase</keyword>
<dbReference type="InterPro" id="IPR001753">
    <property type="entry name" value="Enoyl-CoA_hydra/iso"/>
</dbReference>
<keyword evidence="4" id="KW-1185">Reference proteome</keyword>
<dbReference type="EMBL" id="NJIH01000003">
    <property type="protein sequence ID" value="OWT63963.1"/>
    <property type="molecule type" value="Genomic_DNA"/>
</dbReference>
<dbReference type="PANTHER" id="PTHR11941">
    <property type="entry name" value="ENOYL-COA HYDRATASE-RELATED"/>
    <property type="match status" value="1"/>
</dbReference>
<dbReference type="Gene3D" id="1.10.12.10">
    <property type="entry name" value="Lyase 2-enoyl-coa Hydratase, Chain A, domain 2"/>
    <property type="match status" value="1"/>
</dbReference>
<dbReference type="GO" id="GO:0016829">
    <property type="term" value="F:lyase activity"/>
    <property type="evidence" value="ECO:0007669"/>
    <property type="project" value="UniProtKB-KW"/>
</dbReference>
<dbReference type="OrthoDB" id="9807606at2"/>
<dbReference type="Gene3D" id="3.90.226.10">
    <property type="entry name" value="2-enoyl-CoA Hydratase, Chain A, domain 1"/>
    <property type="match status" value="1"/>
</dbReference>